<gene>
    <name evidence="2" type="ORF">D7318_30445</name>
    <name evidence="1" type="ORF">D7319_30645</name>
</gene>
<sequence length="395" mass="40662">MTRFLFVVPPLVGHINPLVGVVGELARRGHRVAWAGHEGQLAALVGQDATVFDCAVPSAELKRPPELTGPAAFRFLWEEVFLPLAEVMAPGVEAAIGAFEPDVVVTDQHALAGALVAERHGIPYVTSASTSAEVVDPLAGMPKVAAWLSGLLDELRARHGDPDATGDPRFSPHGILAFTGPELVGDAAERHPGLCLVGPSIAPRPSASDFPYDRLDPGRRTVLVTLGTANADAGARFLAVAADALAGLGDRVFGIVVDPGGVLTDPPPGVLVRSHVPQLELLARGVDAVVCHGGHNTVCESLWHGVPLVLAPIRDDQPLVAGQVVAAGAGVRVRFGRVDAARLTAAIEAVLDPDGGHRAAADAVGRSFRALGGARAAADLLTAVATAPRPVSTPA</sequence>
<dbReference type="SUPFAM" id="SSF53756">
    <property type="entry name" value="UDP-Glycosyltransferase/glycogen phosphorylase"/>
    <property type="match status" value="1"/>
</dbReference>
<proteinExistence type="predicted"/>
<dbReference type="AlphaFoldDB" id="A0A3A9W3H3"/>
<dbReference type="EMBL" id="RBDY01000043">
    <property type="protein sequence ID" value="RKN13866.1"/>
    <property type="molecule type" value="Genomic_DNA"/>
</dbReference>
<protein>
    <submittedName>
        <fullName evidence="1">Glycosyltransferase</fullName>
    </submittedName>
</protein>
<evidence type="ECO:0000313" key="2">
    <source>
        <dbReference type="EMBL" id="RKN13866.1"/>
    </source>
</evidence>
<dbReference type="PANTHER" id="PTHR21015:SF22">
    <property type="entry name" value="GLYCOSYLTRANSFERASE"/>
    <property type="match status" value="1"/>
</dbReference>
<dbReference type="Gene3D" id="3.40.50.2000">
    <property type="entry name" value="Glycogen Phosphorylase B"/>
    <property type="match status" value="2"/>
</dbReference>
<evidence type="ECO:0000313" key="1">
    <source>
        <dbReference type="EMBL" id="RKN03764.1"/>
    </source>
</evidence>
<dbReference type="OrthoDB" id="764352at2"/>
<organism evidence="1 4">
    <name type="scientific">Streptomyces radicis</name>
    <dbReference type="NCBI Taxonomy" id="1750517"/>
    <lineage>
        <taxon>Bacteria</taxon>
        <taxon>Bacillati</taxon>
        <taxon>Actinomycetota</taxon>
        <taxon>Actinomycetes</taxon>
        <taxon>Kitasatosporales</taxon>
        <taxon>Streptomycetaceae</taxon>
        <taxon>Streptomyces</taxon>
    </lineage>
</organism>
<dbReference type="CDD" id="cd03784">
    <property type="entry name" value="GT1_Gtf-like"/>
    <property type="match status" value="1"/>
</dbReference>
<dbReference type="Proteomes" id="UP000275024">
    <property type="component" value="Unassembled WGS sequence"/>
</dbReference>
<dbReference type="RefSeq" id="WP_120700478.1">
    <property type="nucleotide sequence ID" value="NZ_RBDX01000044.1"/>
</dbReference>
<accession>A0A3A9W3H3</accession>
<keyword evidence="3" id="KW-1185">Reference proteome</keyword>
<keyword evidence="1" id="KW-0808">Transferase</keyword>
<evidence type="ECO:0000313" key="4">
    <source>
        <dbReference type="Proteomes" id="UP000275024"/>
    </source>
</evidence>
<comment type="caution">
    <text evidence="1">The sequence shown here is derived from an EMBL/GenBank/DDBJ whole genome shotgun (WGS) entry which is preliminary data.</text>
</comment>
<dbReference type="PANTHER" id="PTHR21015">
    <property type="entry name" value="UDP-N-ACETYLGLUCOSAMINE--N-ACETYLMURAMYL-(PENTAPEPTIDE) PYROPHOSPHORYL-UNDECAPRENOL N-ACETYLGLUCOSAMINE TRANSFERASE 1"/>
    <property type="match status" value="1"/>
</dbReference>
<dbReference type="InterPro" id="IPR002213">
    <property type="entry name" value="UDP_glucos_trans"/>
</dbReference>
<dbReference type="Proteomes" id="UP000268652">
    <property type="component" value="Unassembled WGS sequence"/>
</dbReference>
<dbReference type="GO" id="GO:0008194">
    <property type="term" value="F:UDP-glycosyltransferase activity"/>
    <property type="evidence" value="ECO:0007669"/>
    <property type="project" value="InterPro"/>
</dbReference>
<name>A0A3A9W3H3_9ACTN</name>
<dbReference type="Pfam" id="PF00201">
    <property type="entry name" value="UDPGT"/>
    <property type="match status" value="1"/>
</dbReference>
<reference evidence="3 4" key="1">
    <citation type="submission" date="2018-09" db="EMBL/GenBank/DDBJ databases">
        <title>Streptomyces sp. nov. DS1-2, an endophytic actinomycete isolated from roots of Dendrobium scabrilingue.</title>
        <authorList>
            <person name="Kuncharoen N."/>
            <person name="Kudo T."/>
            <person name="Ohkuma M."/>
            <person name="Yuki M."/>
            <person name="Tanasupawat S."/>
        </authorList>
    </citation>
    <scope>NUCLEOTIDE SEQUENCE [LARGE SCALE GENOMIC DNA]</scope>
    <source>
        <strain evidence="1 4">AZ1-7</strain>
        <strain evidence="2 3">DS1-2</strain>
    </source>
</reference>
<dbReference type="EMBL" id="RBDX01000044">
    <property type="protein sequence ID" value="RKN03764.1"/>
    <property type="molecule type" value="Genomic_DNA"/>
</dbReference>
<evidence type="ECO:0000313" key="3">
    <source>
        <dbReference type="Proteomes" id="UP000268652"/>
    </source>
</evidence>